<feature type="non-terminal residue" evidence="1">
    <location>
        <position position="109"/>
    </location>
</feature>
<feature type="non-terminal residue" evidence="1">
    <location>
        <position position="1"/>
    </location>
</feature>
<reference evidence="1" key="1">
    <citation type="submission" date="2021-06" db="EMBL/GenBank/DDBJ databases">
        <authorList>
            <person name="Kallberg Y."/>
            <person name="Tangrot J."/>
            <person name="Rosling A."/>
        </authorList>
    </citation>
    <scope>NUCLEOTIDE SEQUENCE</scope>
    <source>
        <strain evidence="1">CL356</strain>
    </source>
</reference>
<dbReference type="Proteomes" id="UP000789525">
    <property type="component" value="Unassembled WGS sequence"/>
</dbReference>
<evidence type="ECO:0000313" key="1">
    <source>
        <dbReference type="EMBL" id="CAG8762821.1"/>
    </source>
</evidence>
<evidence type="ECO:0000313" key="2">
    <source>
        <dbReference type="Proteomes" id="UP000789525"/>
    </source>
</evidence>
<keyword evidence="2" id="KW-1185">Reference proteome</keyword>
<gene>
    <name evidence="1" type="ORF">ACOLOM_LOCUS13290</name>
</gene>
<protein>
    <submittedName>
        <fullName evidence="1">11803_t:CDS:1</fullName>
    </submittedName>
</protein>
<proteinExistence type="predicted"/>
<organism evidence="1 2">
    <name type="scientific">Acaulospora colombiana</name>
    <dbReference type="NCBI Taxonomy" id="27376"/>
    <lineage>
        <taxon>Eukaryota</taxon>
        <taxon>Fungi</taxon>
        <taxon>Fungi incertae sedis</taxon>
        <taxon>Mucoromycota</taxon>
        <taxon>Glomeromycotina</taxon>
        <taxon>Glomeromycetes</taxon>
        <taxon>Diversisporales</taxon>
        <taxon>Acaulosporaceae</taxon>
        <taxon>Acaulospora</taxon>
    </lineage>
</organism>
<dbReference type="EMBL" id="CAJVPT010059929">
    <property type="protein sequence ID" value="CAG8762821.1"/>
    <property type="molecule type" value="Genomic_DNA"/>
</dbReference>
<name>A0ACA9QQV6_9GLOM</name>
<accession>A0ACA9QQV6</accession>
<sequence length="109" mass="12266">ESYVLLEKSLEKWDLPVTRGSTPKYLSGCDIYESIVQEVRVSDGSFEAEESEVMLLDLEYARSGELIILLSNAPSLDQMDFDETINPSYYLVVLNTSEQTSDGGQYKIV</sequence>
<comment type="caution">
    <text evidence="1">The sequence shown here is derived from an EMBL/GenBank/DDBJ whole genome shotgun (WGS) entry which is preliminary data.</text>
</comment>